<dbReference type="GO" id="GO:0030117">
    <property type="term" value="C:membrane coat"/>
    <property type="evidence" value="ECO:0007669"/>
    <property type="project" value="InterPro"/>
</dbReference>
<reference evidence="6" key="1">
    <citation type="submission" date="2021-02" db="EMBL/GenBank/DDBJ databases">
        <authorList>
            <person name="Nowell W R."/>
        </authorList>
    </citation>
    <scope>NUCLEOTIDE SEQUENCE</scope>
</reference>
<keyword evidence="3" id="KW-0653">Protein transport</keyword>
<keyword evidence="7" id="KW-1185">Reference proteome</keyword>
<feature type="non-terminal residue" evidence="6">
    <location>
        <position position="61"/>
    </location>
</feature>
<dbReference type="InterPro" id="IPR011989">
    <property type="entry name" value="ARM-like"/>
</dbReference>
<evidence type="ECO:0000256" key="1">
    <source>
        <dbReference type="ARBA" id="ARBA00004308"/>
    </source>
</evidence>
<dbReference type="AlphaFoldDB" id="A0A822A069"/>
<dbReference type="InterPro" id="IPR002553">
    <property type="entry name" value="Clathrin/coatomer_adapt-like_N"/>
</dbReference>
<dbReference type="Proteomes" id="UP000663873">
    <property type="component" value="Unassembled WGS sequence"/>
</dbReference>
<protein>
    <recommendedName>
        <fullName evidence="5">Clathrin/coatomer adaptor adaptin-like N-terminal domain-containing protein</fullName>
    </recommendedName>
</protein>
<feature type="domain" description="Clathrin/coatomer adaptor adaptin-like N-terminal" evidence="5">
    <location>
        <begin position="1"/>
        <end position="60"/>
    </location>
</feature>
<gene>
    <name evidence="6" type="ORF">UJA718_LOCUS49267</name>
</gene>
<dbReference type="EMBL" id="CAJOBP010102562">
    <property type="protein sequence ID" value="CAF4980241.1"/>
    <property type="molecule type" value="Genomic_DNA"/>
</dbReference>
<comment type="caution">
    <text evidence="6">The sequence shown here is derived from an EMBL/GenBank/DDBJ whole genome shotgun (WGS) entry which is preliminary data.</text>
</comment>
<feature type="non-terminal residue" evidence="6">
    <location>
        <position position="1"/>
    </location>
</feature>
<evidence type="ECO:0000313" key="6">
    <source>
        <dbReference type="EMBL" id="CAF4980241.1"/>
    </source>
</evidence>
<evidence type="ECO:0000256" key="2">
    <source>
        <dbReference type="ARBA" id="ARBA00022448"/>
    </source>
</evidence>
<dbReference type="GO" id="GO:0012505">
    <property type="term" value="C:endomembrane system"/>
    <property type="evidence" value="ECO:0007669"/>
    <property type="project" value="UniProtKB-SubCell"/>
</dbReference>
<evidence type="ECO:0000259" key="5">
    <source>
        <dbReference type="Pfam" id="PF01602"/>
    </source>
</evidence>
<dbReference type="InterPro" id="IPR050840">
    <property type="entry name" value="Adaptor_Complx_Large_Subunit"/>
</dbReference>
<dbReference type="Pfam" id="PF01602">
    <property type="entry name" value="Adaptin_N"/>
    <property type="match status" value="1"/>
</dbReference>
<name>A0A822A069_9BILA</name>
<keyword evidence="4" id="KW-0472">Membrane</keyword>
<evidence type="ECO:0000256" key="4">
    <source>
        <dbReference type="ARBA" id="ARBA00023136"/>
    </source>
</evidence>
<dbReference type="PANTHER" id="PTHR22780">
    <property type="entry name" value="ADAPTIN, ALPHA/GAMMA/EPSILON"/>
    <property type="match status" value="1"/>
</dbReference>
<evidence type="ECO:0000313" key="7">
    <source>
        <dbReference type="Proteomes" id="UP000663873"/>
    </source>
</evidence>
<dbReference type="SUPFAM" id="SSF48371">
    <property type="entry name" value="ARM repeat"/>
    <property type="match status" value="1"/>
</dbReference>
<accession>A0A822A069</accession>
<proteinExistence type="predicted"/>
<dbReference type="GO" id="GO:0016192">
    <property type="term" value="P:vesicle-mediated transport"/>
    <property type="evidence" value="ECO:0007669"/>
    <property type="project" value="InterPro"/>
</dbReference>
<sequence length="61" mass="7298">LYAMCDRSNAEDIVQEMLTYLETADYTIREEMVLKIAILSEKYAIDYKWYLDIMLKLIRLA</sequence>
<organism evidence="6 7">
    <name type="scientific">Rotaria socialis</name>
    <dbReference type="NCBI Taxonomy" id="392032"/>
    <lineage>
        <taxon>Eukaryota</taxon>
        <taxon>Metazoa</taxon>
        <taxon>Spiralia</taxon>
        <taxon>Gnathifera</taxon>
        <taxon>Rotifera</taxon>
        <taxon>Eurotatoria</taxon>
        <taxon>Bdelloidea</taxon>
        <taxon>Philodinida</taxon>
        <taxon>Philodinidae</taxon>
        <taxon>Rotaria</taxon>
    </lineage>
</organism>
<dbReference type="GO" id="GO:0006886">
    <property type="term" value="P:intracellular protein transport"/>
    <property type="evidence" value="ECO:0007669"/>
    <property type="project" value="InterPro"/>
</dbReference>
<dbReference type="Gene3D" id="1.25.10.10">
    <property type="entry name" value="Leucine-rich Repeat Variant"/>
    <property type="match status" value="1"/>
</dbReference>
<evidence type="ECO:0000256" key="3">
    <source>
        <dbReference type="ARBA" id="ARBA00022927"/>
    </source>
</evidence>
<dbReference type="InterPro" id="IPR016024">
    <property type="entry name" value="ARM-type_fold"/>
</dbReference>
<comment type="subcellular location">
    <subcellularLocation>
        <location evidence="1">Endomembrane system</location>
    </subcellularLocation>
</comment>
<keyword evidence="2" id="KW-0813">Transport</keyword>